<sequence>MYLTSNRHELEQGMVMLGHRDSNLLKELNLYIPTAAAFGGICIGALMVLADFMGAIGSGTGILLAVSIISCLDIIDVKSSNETNCKFYLRSSKRKLEEMLNHWSEWRAQHCPSTEIAFCYEGFNDDLGSEKKILPQYDDPSADEGVTLDARGRFTGEAEKKPEEVGTISPSIPSEAIIILLKL</sequence>
<proteinExistence type="inferred from homology"/>
<evidence type="ECO:0000313" key="4">
    <source>
        <dbReference type="EMBL" id="GMH14330.1"/>
    </source>
</evidence>
<dbReference type="PANTHER" id="PTHR10906">
    <property type="entry name" value="SECY/SEC61-ALPHA FAMILY MEMBER"/>
    <property type="match status" value="1"/>
</dbReference>
<dbReference type="InterPro" id="IPR002208">
    <property type="entry name" value="SecY/SEC61-alpha"/>
</dbReference>
<feature type="transmembrane region" description="Helical" evidence="3">
    <location>
        <begin position="56"/>
        <end position="75"/>
    </location>
</feature>
<protein>
    <submittedName>
        <fullName evidence="4">Uncharacterized protein</fullName>
    </submittedName>
</protein>
<keyword evidence="3" id="KW-1133">Transmembrane helix</keyword>
<name>A0AAD3SM79_NEPGR</name>
<feature type="transmembrane region" description="Helical" evidence="3">
    <location>
        <begin position="30"/>
        <end position="50"/>
    </location>
</feature>
<keyword evidence="5" id="KW-1185">Reference proteome</keyword>
<evidence type="ECO:0000313" key="5">
    <source>
        <dbReference type="Proteomes" id="UP001279734"/>
    </source>
</evidence>
<keyword evidence="3" id="KW-0472">Membrane</keyword>
<gene>
    <name evidence="4" type="ORF">Nepgr_016171</name>
</gene>
<accession>A0AAD3SM79</accession>
<dbReference type="AlphaFoldDB" id="A0AAD3SM79"/>
<dbReference type="EMBL" id="BSYO01000014">
    <property type="protein sequence ID" value="GMH14330.1"/>
    <property type="molecule type" value="Genomic_DNA"/>
</dbReference>
<evidence type="ECO:0000256" key="3">
    <source>
        <dbReference type="SAM" id="Phobius"/>
    </source>
</evidence>
<dbReference type="Pfam" id="PF00344">
    <property type="entry name" value="SecY"/>
    <property type="match status" value="1"/>
</dbReference>
<evidence type="ECO:0000256" key="2">
    <source>
        <dbReference type="RuleBase" id="RU004349"/>
    </source>
</evidence>
<comment type="similarity">
    <text evidence="2">Belongs to the SecY/SEC61-alpha family.</text>
</comment>
<dbReference type="SUPFAM" id="SSF103491">
    <property type="entry name" value="Preprotein translocase SecY subunit"/>
    <property type="match status" value="1"/>
</dbReference>
<dbReference type="Proteomes" id="UP001279734">
    <property type="component" value="Unassembled WGS sequence"/>
</dbReference>
<comment type="caution">
    <text evidence="4">The sequence shown here is derived from an EMBL/GenBank/DDBJ whole genome shotgun (WGS) entry which is preliminary data.</text>
</comment>
<dbReference type="GO" id="GO:0009535">
    <property type="term" value="C:chloroplast thylakoid membrane"/>
    <property type="evidence" value="ECO:0007669"/>
    <property type="project" value="UniProtKB-SubCell"/>
</dbReference>
<organism evidence="4 5">
    <name type="scientific">Nepenthes gracilis</name>
    <name type="common">Slender pitcher plant</name>
    <dbReference type="NCBI Taxonomy" id="150966"/>
    <lineage>
        <taxon>Eukaryota</taxon>
        <taxon>Viridiplantae</taxon>
        <taxon>Streptophyta</taxon>
        <taxon>Embryophyta</taxon>
        <taxon>Tracheophyta</taxon>
        <taxon>Spermatophyta</taxon>
        <taxon>Magnoliopsida</taxon>
        <taxon>eudicotyledons</taxon>
        <taxon>Gunneridae</taxon>
        <taxon>Pentapetalae</taxon>
        <taxon>Caryophyllales</taxon>
        <taxon>Nepenthaceae</taxon>
        <taxon>Nepenthes</taxon>
    </lineage>
</organism>
<reference evidence="4" key="1">
    <citation type="submission" date="2023-05" db="EMBL/GenBank/DDBJ databases">
        <title>Nepenthes gracilis genome sequencing.</title>
        <authorList>
            <person name="Fukushima K."/>
        </authorList>
    </citation>
    <scope>NUCLEOTIDE SEQUENCE</scope>
    <source>
        <strain evidence="4">SING2019-196</strain>
    </source>
</reference>
<dbReference type="GO" id="GO:0015031">
    <property type="term" value="P:protein transport"/>
    <property type="evidence" value="ECO:0007669"/>
    <property type="project" value="InterPro"/>
</dbReference>
<evidence type="ECO:0000256" key="1">
    <source>
        <dbReference type="ARBA" id="ARBA00004454"/>
    </source>
</evidence>
<comment type="subcellular location">
    <subcellularLocation>
        <location evidence="1">Plastid</location>
        <location evidence="1">Chloroplast thylakoid membrane</location>
        <topology evidence="1">Multi-pass membrane protein</topology>
    </subcellularLocation>
</comment>
<keyword evidence="3" id="KW-0812">Transmembrane</keyword>
<dbReference type="InterPro" id="IPR023201">
    <property type="entry name" value="SecY_dom_sf"/>
</dbReference>
<dbReference type="Gene3D" id="1.10.3370.10">
    <property type="entry name" value="SecY subunit domain"/>
    <property type="match status" value="1"/>
</dbReference>